<organism evidence="7 8">
    <name type="scientific">Natronospira elongata</name>
    <dbReference type="NCBI Taxonomy" id="3110268"/>
    <lineage>
        <taxon>Bacteria</taxon>
        <taxon>Pseudomonadati</taxon>
        <taxon>Pseudomonadota</taxon>
        <taxon>Gammaproteobacteria</taxon>
        <taxon>Natronospirales</taxon>
        <taxon>Natronospiraceae</taxon>
        <taxon>Natronospira</taxon>
    </lineage>
</organism>
<dbReference type="SMART" id="SM00490">
    <property type="entry name" value="HELICc"/>
    <property type="match status" value="1"/>
</dbReference>
<dbReference type="SMART" id="SM00847">
    <property type="entry name" value="HA2"/>
    <property type="match status" value="1"/>
</dbReference>
<evidence type="ECO:0000256" key="4">
    <source>
        <dbReference type="ARBA" id="ARBA00022840"/>
    </source>
</evidence>
<dbReference type="InterPro" id="IPR011545">
    <property type="entry name" value="DEAD/DEAH_box_helicase_dom"/>
</dbReference>
<dbReference type="SMART" id="SM00487">
    <property type="entry name" value="DEXDc"/>
    <property type="match status" value="1"/>
</dbReference>
<gene>
    <name evidence="7" type="ORF">VCB98_06730</name>
</gene>
<dbReference type="InterPro" id="IPR014001">
    <property type="entry name" value="Helicase_ATP-bd"/>
</dbReference>
<keyword evidence="4" id="KW-0067">ATP-binding</keyword>
<dbReference type="InterPro" id="IPR027417">
    <property type="entry name" value="P-loop_NTPase"/>
</dbReference>
<comment type="caution">
    <text evidence="7">The sequence shown here is derived from an EMBL/GenBank/DDBJ whole genome shotgun (WGS) entry which is preliminary data.</text>
</comment>
<dbReference type="InterPro" id="IPR007502">
    <property type="entry name" value="Helicase-assoc_dom"/>
</dbReference>
<evidence type="ECO:0000256" key="3">
    <source>
        <dbReference type="ARBA" id="ARBA00022806"/>
    </source>
</evidence>
<name>A0AAP6JEH1_9GAMM</name>
<evidence type="ECO:0000313" key="8">
    <source>
        <dbReference type="Proteomes" id="UP001302316"/>
    </source>
</evidence>
<feature type="domain" description="Helicase ATP-binding" evidence="5">
    <location>
        <begin position="14"/>
        <end position="167"/>
    </location>
</feature>
<keyword evidence="1" id="KW-0547">Nucleotide-binding</keyword>
<keyword evidence="3 7" id="KW-0347">Helicase</keyword>
<dbReference type="Pfam" id="PF00270">
    <property type="entry name" value="DEAD"/>
    <property type="match status" value="1"/>
</dbReference>
<dbReference type="CDD" id="cd18791">
    <property type="entry name" value="SF2_C_RHA"/>
    <property type="match status" value="1"/>
</dbReference>
<dbReference type="GO" id="GO:0003676">
    <property type="term" value="F:nucleic acid binding"/>
    <property type="evidence" value="ECO:0007669"/>
    <property type="project" value="InterPro"/>
</dbReference>
<dbReference type="PROSITE" id="PS51194">
    <property type="entry name" value="HELICASE_CTER"/>
    <property type="match status" value="1"/>
</dbReference>
<dbReference type="Gene3D" id="1.20.120.1080">
    <property type="match status" value="1"/>
</dbReference>
<dbReference type="GO" id="GO:0005524">
    <property type="term" value="F:ATP binding"/>
    <property type="evidence" value="ECO:0007669"/>
    <property type="project" value="UniProtKB-KW"/>
</dbReference>
<dbReference type="AlphaFoldDB" id="A0AAP6JEH1"/>
<keyword evidence="2" id="KW-0378">Hydrolase</keyword>
<reference evidence="7 8" key="1">
    <citation type="submission" date="2023-12" db="EMBL/GenBank/DDBJ databases">
        <title>Whole-genome sequencing of halo(alkali)philic microorganisms from hypersaline lakes.</title>
        <authorList>
            <person name="Sorokin D.Y."/>
            <person name="Merkel A.Y."/>
            <person name="Messina E."/>
            <person name="Yakimov M."/>
        </authorList>
    </citation>
    <scope>NUCLEOTIDE SEQUENCE [LARGE SCALE GENOMIC DNA]</scope>
    <source>
        <strain evidence="7 8">AB-CW1</strain>
    </source>
</reference>
<protein>
    <submittedName>
        <fullName evidence="7">Helicase-related protein</fullName>
    </submittedName>
</protein>
<keyword evidence="8" id="KW-1185">Reference proteome</keyword>
<dbReference type="CDD" id="cd17917">
    <property type="entry name" value="DEXHc_RHA-like"/>
    <property type="match status" value="1"/>
</dbReference>
<dbReference type="SUPFAM" id="SSF52540">
    <property type="entry name" value="P-loop containing nucleoside triphosphate hydrolases"/>
    <property type="match status" value="1"/>
</dbReference>
<evidence type="ECO:0000259" key="5">
    <source>
        <dbReference type="PROSITE" id="PS51192"/>
    </source>
</evidence>
<dbReference type="GO" id="GO:0004386">
    <property type="term" value="F:helicase activity"/>
    <property type="evidence" value="ECO:0007669"/>
    <property type="project" value="UniProtKB-KW"/>
</dbReference>
<dbReference type="GO" id="GO:0016787">
    <property type="term" value="F:hydrolase activity"/>
    <property type="evidence" value="ECO:0007669"/>
    <property type="project" value="UniProtKB-KW"/>
</dbReference>
<proteinExistence type="predicted"/>
<dbReference type="Proteomes" id="UP001302316">
    <property type="component" value="Unassembled WGS sequence"/>
</dbReference>
<evidence type="ECO:0000313" key="7">
    <source>
        <dbReference type="EMBL" id="MEA5445510.1"/>
    </source>
</evidence>
<evidence type="ECO:0000259" key="6">
    <source>
        <dbReference type="PROSITE" id="PS51194"/>
    </source>
</evidence>
<dbReference type="PANTHER" id="PTHR43519:SF1">
    <property type="entry name" value="ATP-DEPENDENT RNA HELICASE HRPB"/>
    <property type="match status" value="1"/>
</dbReference>
<dbReference type="Pfam" id="PF00271">
    <property type="entry name" value="Helicase_C"/>
    <property type="match status" value="1"/>
</dbReference>
<dbReference type="Gene3D" id="3.40.50.300">
    <property type="entry name" value="P-loop containing nucleotide triphosphate hydrolases"/>
    <property type="match status" value="2"/>
</dbReference>
<dbReference type="PANTHER" id="PTHR43519">
    <property type="entry name" value="ATP-DEPENDENT RNA HELICASE HRPB"/>
    <property type="match status" value="1"/>
</dbReference>
<evidence type="ECO:0000256" key="1">
    <source>
        <dbReference type="ARBA" id="ARBA00022741"/>
    </source>
</evidence>
<accession>A0AAP6JEH1</accession>
<evidence type="ECO:0000256" key="2">
    <source>
        <dbReference type="ARBA" id="ARBA00022801"/>
    </source>
</evidence>
<dbReference type="RefSeq" id="WP_346051139.1">
    <property type="nucleotide sequence ID" value="NZ_JAYGII010000011.1"/>
</dbReference>
<sequence>MSASLPIDSLRADFDKAWSRGPVVVAAATGSGKSTRLPLWMGEQGPVLVIQPRRVACTALAAWLAEQVGEAVGESIGYAIRFEQKVSAHTGICFVTPGIALRWLVEGRLGSFESVLLDEFHERRWDTDLLLALLRDQGRHRLVVTSATLAGQRVAKWLKGALLEAEGKQYPVSVRYLAAQERDMPTQRELATRVRQAVRAAMDETDGDVLVFLPGRGEISDCHQALSGLSAERVVLHAGVSPAEQQGALRSGRNRRVILATNVAETSLTIPGVTAVVDSGLERRTARRNQRTVLQLAPIAQANAEQRRGRAGRVAPGLCLRLWGRQAPLEAFTPPQVQREDLSEMMLAAASAGYRLEALDFPDPLPEKSLSVARERLEAMAAVDEAGRVTAHGSGLFELPIDSHFAHLITAMPDAASRAAMADLTAALSTRPRLFRLPDSETGRRQVAEWQSQPCDAITLLMALRASGSELPGCHPAARRDARRLAVQLRRVLGLPEAIPETLEVDRSVWLKAVMQAAPALVHVRREKRRQAMGNGEGEILVDERSRLQESAEAALVFDDHSVPGRRGTRETRTIGTCLAPLPLDWLLSAGLCESRLGPATVDGGRPRVVEAHYYANRLISRTEREPAAREVPRVLARLILAGRMLSPVGEQLLEDLARWELYQALIRAGEDPGGWLEAPQPQERQPVPSAEDWLCERLATLGVESVDDLELLAPEDLRFDGLPDWAQTDFDQRFPRRFSLGDLELSLEYDPDRKQITLVRQGGTRRAPPKRWELPSWTGWRLRYREGNRITDIR</sequence>
<feature type="domain" description="Helicase C-terminal" evidence="6">
    <location>
        <begin position="193"/>
        <end position="371"/>
    </location>
</feature>
<dbReference type="PROSITE" id="PS51192">
    <property type="entry name" value="HELICASE_ATP_BIND_1"/>
    <property type="match status" value="1"/>
</dbReference>
<dbReference type="InterPro" id="IPR001650">
    <property type="entry name" value="Helicase_C-like"/>
</dbReference>
<dbReference type="EMBL" id="JAYGII010000011">
    <property type="protein sequence ID" value="MEA5445510.1"/>
    <property type="molecule type" value="Genomic_DNA"/>
</dbReference>